<dbReference type="Proteomes" id="UP000001064">
    <property type="component" value="Unassembled WGS sequence"/>
</dbReference>
<dbReference type="InParanoid" id="F0ZIH2"/>
<accession>F0ZIH2</accession>
<evidence type="ECO:0000313" key="1">
    <source>
        <dbReference type="EMBL" id="EGC36261.1"/>
    </source>
</evidence>
<keyword evidence="2" id="KW-1185">Reference proteome</keyword>
<dbReference type="KEGG" id="dpp:DICPUDRAFT_151292"/>
<evidence type="ECO:0000313" key="2">
    <source>
        <dbReference type="Proteomes" id="UP000001064"/>
    </source>
</evidence>
<name>F0ZIH2_DICPU</name>
<organism evidence="1 2">
    <name type="scientific">Dictyostelium purpureum</name>
    <name type="common">Slime mold</name>
    <dbReference type="NCBI Taxonomy" id="5786"/>
    <lineage>
        <taxon>Eukaryota</taxon>
        <taxon>Amoebozoa</taxon>
        <taxon>Evosea</taxon>
        <taxon>Eumycetozoa</taxon>
        <taxon>Dictyostelia</taxon>
        <taxon>Dictyosteliales</taxon>
        <taxon>Dictyosteliaceae</taxon>
        <taxon>Dictyostelium</taxon>
    </lineage>
</organism>
<dbReference type="GeneID" id="10500927"/>
<gene>
    <name evidence="1" type="ORF">DICPUDRAFT_151292</name>
</gene>
<dbReference type="EMBL" id="GL871032">
    <property type="protein sequence ID" value="EGC36261.1"/>
    <property type="molecule type" value="Genomic_DNA"/>
</dbReference>
<dbReference type="VEuPathDB" id="AmoebaDB:DICPUDRAFT_151292"/>
<dbReference type="AlphaFoldDB" id="F0ZIH2"/>
<reference evidence="2" key="1">
    <citation type="journal article" date="2011" name="Genome Biol.">
        <title>Comparative genomics of the social amoebae Dictyostelium discoideum and Dictyostelium purpureum.</title>
        <authorList>
            <consortium name="US DOE Joint Genome Institute (JGI-PGF)"/>
            <person name="Sucgang R."/>
            <person name="Kuo A."/>
            <person name="Tian X."/>
            <person name="Salerno W."/>
            <person name="Parikh A."/>
            <person name="Feasley C.L."/>
            <person name="Dalin E."/>
            <person name="Tu H."/>
            <person name="Huang E."/>
            <person name="Barry K."/>
            <person name="Lindquist E."/>
            <person name="Shapiro H."/>
            <person name="Bruce D."/>
            <person name="Schmutz J."/>
            <person name="Salamov A."/>
            <person name="Fey P."/>
            <person name="Gaudet P."/>
            <person name="Anjard C."/>
            <person name="Babu M.M."/>
            <person name="Basu S."/>
            <person name="Bushmanova Y."/>
            <person name="van der Wel H."/>
            <person name="Katoh-Kurasawa M."/>
            <person name="Dinh C."/>
            <person name="Coutinho P.M."/>
            <person name="Saito T."/>
            <person name="Elias M."/>
            <person name="Schaap P."/>
            <person name="Kay R.R."/>
            <person name="Henrissat B."/>
            <person name="Eichinger L."/>
            <person name="Rivero F."/>
            <person name="Putnam N.H."/>
            <person name="West C.M."/>
            <person name="Loomis W.F."/>
            <person name="Chisholm R.L."/>
            <person name="Shaulsky G."/>
            <person name="Strassmann J.E."/>
            <person name="Queller D.C."/>
            <person name="Kuspa A."/>
            <person name="Grigoriev I.V."/>
        </authorList>
    </citation>
    <scope>NUCLEOTIDE SEQUENCE [LARGE SCALE GENOMIC DNA]</scope>
    <source>
        <strain evidence="2">QSDP1</strain>
    </source>
</reference>
<protein>
    <submittedName>
        <fullName evidence="1">Uncharacterized protein</fullName>
    </submittedName>
</protein>
<dbReference type="eggNOG" id="ENOG502SVJ0">
    <property type="taxonomic scope" value="Eukaryota"/>
</dbReference>
<dbReference type="RefSeq" id="XP_003287207.1">
    <property type="nucleotide sequence ID" value="XM_003287159.1"/>
</dbReference>
<proteinExistence type="predicted"/>
<dbReference type="OrthoDB" id="5332384at2759"/>
<sequence>MADSCEECENEWDDDGIYQIDAWLGTTNCEAQLSLSNTQFIINPVSTYTVITTPFFQNGTCISPITDPCVDEGNECGTTCQLPSDMSC</sequence>